<dbReference type="RefSeq" id="WP_060535353.1">
    <property type="nucleotide sequence ID" value="NZ_CP013023.1"/>
</dbReference>
<evidence type="ECO:0000256" key="1">
    <source>
        <dbReference type="ARBA" id="ARBA00005695"/>
    </source>
</evidence>
<dbReference type="GO" id="GO:0043190">
    <property type="term" value="C:ATP-binding cassette (ABC) transporter complex"/>
    <property type="evidence" value="ECO:0007669"/>
    <property type="project" value="InterPro"/>
</dbReference>
<evidence type="ECO:0000256" key="2">
    <source>
        <dbReference type="ARBA" id="ARBA00022448"/>
    </source>
</evidence>
<dbReference type="InterPro" id="IPR000914">
    <property type="entry name" value="SBP_5_dom"/>
</dbReference>
<dbReference type="STRING" id="1616788.AR543_15350"/>
<dbReference type="Pfam" id="PF00496">
    <property type="entry name" value="SBP_bac_5"/>
    <property type="match status" value="1"/>
</dbReference>
<name>A0A172ZJE1_9BACL</name>
<proteinExistence type="inferred from homology"/>
<reference evidence="6 7" key="2">
    <citation type="journal article" date="2016" name="Int. J. Syst. Evol. Microbiol.">
        <title>Paenibacillus bovis sp. nov., isolated from raw yak (Bos grunniens) milk.</title>
        <authorList>
            <person name="Gao C."/>
            <person name="Han J."/>
            <person name="Liu Z."/>
            <person name="Xu X."/>
            <person name="Hang F."/>
            <person name="Wu Z."/>
        </authorList>
    </citation>
    <scope>NUCLEOTIDE SEQUENCE [LARGE SCALE GENOMIC DNA]</scope>
    <source>
        <strain evidence="6 7">BD3526</strain>
    </source>
</reference>
<dbReference type="GO" id="GO:1904680">
    <property type="term" value="F:peptide transmembrane transporter activity"/>
    <property type="evidence" value="ECO:0007669"/>
    <property type="project" value="TreeGrafter"/>
</dbReference>
<keyword evidence="2" id="KW-0813">Transport</keyword>
<feature type="chain" id="PRO_5039671592" evidence="4">
    <location>
        <begin position="32"/>
        <end position="599"/>
    </location>
</feature>
<evidence type="ECO:0000256" key="4">
    <source>
        <dbReference type="SAM" id="SignalP"/>
    </source>
</evidence>
<dbReference type="PIRSF" id="PIRSF002741">
    <property type="entry name" value="MppA"/>
    <property type="match status" value="1"/>
</dbReference>
<dbReference type="AlphaFoldDB" id="A0A172ZJE1"/>
<feature type="signal peptide" evidence="4">
    <location>
        <begin position="1"/>
        <end position="31"/>
    </location>
</feature>
<dbReference type="PANTHER" id="PTHR30290">
    <property type="entry name" value="PERIPLASMIC BINDING COMPONENT OF ABC TRANSPORTER"/>
    <property type="match status" value="1"/>
</dbReference>
<dbReference type="EMBL" id="CP013023">
    <property type="protein sequence ID" value="ANF97240.1"/>
    <property type="molecule type" value="Genomic_DNA"/>
</dbReference>
<dbReference type="InterPro" id="IPR030678">
    <property type="entry name" value="Peptide/Ni-bd"/>
</dbReference>
<evidence type="ECO:0000313" key="7">
    <source>
        <dbReference type="Proteomes" id="UP000078148"/>
    </source>
</evidence>
<comment type="similarity">
    <text evidence="1">Belongs to the bacterial solute-binding protein 5 family.</text>
</comment>
<keyword evidence="3 4" id="KW-0732">Signal</keyword>
<evidence type="ECO:0000313" key="6">
    <source>
        <dbReference type="EMBL" id="ANF97240.1"/>
    </source>
</evidence>
<dbReference type="Gene3D" id="3.10.105.10">
    <property type="entry name" value="Dipeptide-binding Protein, Domain 3"/>
    <property type="match status" value="1"/>
</dbReference>
<dbReference type="GO" id="GO:0015833">
    <property type="term" value="P:peptide transport"/>
    <property type="evidence" value="ECO:0007669"/>
    <property type="project" value="TreeGrafter"/>
</dbReference>
<accession>A0A172ZJE1</accession>
<dbReference type="CDD" id="cd08510">
    <property type="entry name" value="PBP2_Lactococcal_OppA_like"/>
    <property type="match status" value="1"/>
</dbReference>
<keyword evidence="7" id="KW-1185">Reference proteome</keyword>
<evidence type="ECO:0000259" key="5">
    <source>
        <dbReference type="Pfam" id="PF00496"/>
    </source>
</evidence>
<protein>
    <submittedName>
        <fullName evidence="6">ABC transporter substrate-binding protein</fullName>
    </submittedName>
</protein>
<sequence length="599" mass="66093">MWGSKKKKSVSILFMSLVLVLSACNSGGNSATPAADAPKTNESVKETGKFVSKTSNSEASIQGGILNYGLASDTPFEGILNPTFYEGNPDANVMQFFYPSLFAIDKNFDITDGGAANIKLSNDNKTVTVTINDKLNWTDGNPVTAEDYAFAFEVIGNKDYEGVRYDALMMNIVGMEDYHAGKAKTISGIKILNDKEVQIDFITATPSVKSGLWSYPLEKKVFGDMKIADMSASDAVRKDPIGYGPFKIKSMVTGESVEFEANKDYFLGAPKLDGVHLKVVNPNVLIESLKKGDVDYVDGFPVSLYDEKTNPTNIQFLGRQELAYNYLGFKLGKYDKAKGESVMDPNAKMANKSLRQAMGYAMNNAQVGAQLYKGLRTPATSLIIPAFANYYDSSLAGYTYNPEKAKQLLDAAGYVDKDGDGMREDPKGQPLVINYAAMSGDTVSEPLAKFYMQNWKDVGLNVQLMNGRLQEFNSFYDNVKADNPDIDIFSAAWGTGSDIDPSGLYGRQAPFNYSRFTSEDADKFLKEGTSPEAFDIEFRKNAYKQWQQLMFDEAPVIPTLYRYELQAVNKRVKNLDISYDAGYDTLAKVELSADKPVTQ</sequence>
<dbReference type="PROSITE" id="PS51257">
    <property type="entry name" value="PROKAR_LIPOPROTEIN"/>
    <property type="match status" value="1"/>
</dbReference>
<dbReference type="KEGG" id="pbv:AR543_15350"/>
<dbReference type="Gene3D" id="3.40.190.10">
    <property type="entry name" value="Periplasmic binding protein-like II"/>
    <property type="match status" value="1"/>
</dbReference>
<dbReference type="PANTHER" id="PTHR30290:SF9">
    <property type="entry name" value="OLIGOPEPTIDE-BINDING PROTEIN APPA"/>
    <property type="match status" value="1"/>
</dbReference>
<dbReference type="Proteomes" id="UP000078148">
    <property type="component" value="Chromosome"/>
</dbReference>
<dbReference type="InterPro" id="IPR039424">
    <property type="entry name" value="SBP_5"/>
</dbReference>
<dbReference type="SUPFAM" id="SSF53850">
    <property type="entry name" value="Periplasmic binding protein-like II"/>
    <property type="match status" value="1"/>
</dbReference>
<dbReference type="OrthoDB" id="9796817at2"/>
<evidence type="ECO:0000256" key="3">
    <source>
        <dbReference type="ARBA" id="ARBA00022729"/>
    </source>
</evidence>
<gene>
    <name evidence="6" type="ORF">AR543_15350</name>
</gene>
<dbReference type="InterPro" id="IPR050034">
    <property type="entry name" value="Opp4A"/>
</dbReference>
<organism evidence="6 7">
    <name type="scientific">Paenibacillus bovis</name>
    <dbReference type="NCBI Taxonomy" id="1616788"/>
    <lineage>
        <taxon>Bacteria</taxon>
        <taxon>Bacillati</taxon>
        <taxon>Bacillota</taxon>
        <taxon>Bacilli</taxon>
        <taxon>Bacillales</taxon>
        <taxon>Paenibacillaceae</taxon>
        <taxon>Paenibacillus</taxon>
    </lineage>
</organism>
<feature type="domain" description="Solute-binding protein family 5" evidence="5">
    <location>
        <begin position="116"/>
        <end position="505"/>
    </location>
</feature>
<reference evidence="7" key="1">
    <citation type="submission" date="2015-10" db="EMBL/GenBank/DDBJ databases">
        <title>Genome of Paenibacillus bovis sp. nov.</title>
        <authorList>
            <person name="Wu Z."/>
            <person name="Gao C."/>
            <person name="Liu Z."/>
            <person name="Zheng H."/>
        </authorList>
    </citation>
    <scope>NUCLEOTIDE SEQUENCE [LARGE SCALE GENOMIC DNA]</scope>
    <source>
        <strain evidence="7">BD3526</strain>
    </source>
</reference>
<dbReference type="GO" id="GO:0042597">
    <property type="term" value="C:periplasmic space"/>
    <property type="evidence" value="ECO:0007669"/>
    <property type="project" value="UniProtKB-ARBA"/>
</dbReference>
<dbReference type="NCBIfam" id="NF045467">
    <property type="entry name" value="Opp4A"/>
    <property type="match status" value="1"/>
</dbReference>